<dbReference type="EnsemblPlants" id="TraesCS2B02G245400.1">
    <property type="protein sequence ID" value="TraesCS2B02G245400.1.cds1"/>
    <property type="gene ID" value="TraesCS2B02G245400"/>
</dbReference>
<reference evidence="4" key="1">
    <citation type="submission" date="2018-08" db="EMBL/GenBank/DDBJ databases">
        <authorList>
            <person name="Rossello M."/>
        </authorList>
    </citation>
    <scope>NUCLEOTIDE SEQUENCE [LARGE SCALE GENOMIC DNA]</scope>
    <source>
        <strain evidence="4">cv. Chinese Spring</strain>
    </source>
</reference>
<dbReference type="OrthoDB" id="674678at2759"/>
<keyword evidence="3" id="KW-1133">Transmembrane helix</keyword>
<gene>
    <name evidence="4" type="primary">LOC123039193</name>
</gene>
<dbReference type="GeneID" id="123039193"/>
<comment type="subcellular location">
    <subcellularLocation>
        <location evidence="1">Membrane</location>
    </subcellularLocation>
</comment>
<dbReference type="GO" id="GO:0098542">
    <property type="term" value="P:defense response to other organism"/>
    <property type="evidence" value="ECO:0007669"/>
    <property type="project" value="InterPro"/>
</dbReference>
<keyword evidence="3" id="KW-0812">Transmembrane</keyword>
<dbReference type="Gramene" id="TraesPARA_EIv1.0_0562690.1">
    <property type="protein sequence ID" value="TraesPARA_EIv1.0_0562690.1.CDS1"/>
    <property type="gene ID" value="TraesPARA_EIv1.0_0562690"/>
</dbReference>
<dbReference type="PANTHER" id="PTHR31234">
    <property type="entry name" value="LATE EMBRYOGENESIS ABUNDANT (LEA) HYDROXYPROLINE-RICH GLYCOPROTEIN FAMILY"/>
    <property type="match status" value="1"/>
</dbReference>
<dbReference type="Gramene" id="TraesLDM2B03G00915220.1">
    <property type="protein sequence ID" value="TraesLDM2B03G00915220.1.CDS1"/>
    <property type="gene ID" value="TraesLDM2B03G00915220"/>
</dbReference>
<organism evidence="4">
    <name type="scientific">Triticum aestivum</name>
    <name type="common">Wheat</name>
    <dbReference type="NCBI Taxonomy" id="4565"/>
    <lineage>
        <taxon>Eukaryota</taxon>
        <taxon>Viridiplantae</taxon>
        <taxon>Streptophyta</taxon>
        <taxon>Embryophyta</taxon>
        <taxon>Tracheophyta</taxon>
        <taxon>Spermatophyta</taxon>
        <taxon>Magnoliopsida</taxon>
        <taxon>Liliopsida</taxon>
        <taxon>Poales</taxon>
        <taxon>Poaceae</taxon>
        <taxon>BOP clade</taxon>
        <taxon>Pooideae</taxon>
        <taxon>Triticodae</taxon>
        <taxon>Triticeae</taxon>
        <taxon>Triticinae</taxon>
        <taxon>Triticum</taxon>
    </lineage>
</organism>
<protein>
    <submittedName>
        <fullName evidence="4">Uncharacterized protein</fullName>
    </submittedName>
</protein>
<dbReference type="Gramene" id="TraesWEE_scaffold_016032_01G000400.1">
    <property type="protein sequence ID" value="TraesWEE_scaffold_016032_01G000400.1"/>
    <property type="gene ID" value="TraesWEE_scaffold_016032_01G000400"/>
</dbReference>
<keyword evidence="2 3" id="KW-0472">Membrane</keyword>
<keyword evidence="5" id="KW-1185">Reference proteome</keyword>
<evidence type="ECO:0000256" key="3">
    <source>
        <dbReference type="SAM" id="Phobius"/>
    </source>
</evidence>
<dbReference type="RefSeq" id="XP_044318392.1">
    <property type="nucleotide sequence ID" value="XM_044462457.1"/>
</dbReference>
<feature type="transmembrane region" description="Helical" evidence="3">
    <location>
        <begin position="12"/>
        <end position="33"/>
    </location>
</feature>
<dbReference type="Gramene" id="TraesARI2B03G00925850.1">
    <property type="protein sequence ID" value="TraesARI2B03G00925850.1.CDS1"/>
    <property type="gene ID" value="TraesARI2B03G00925850"/>
</dbReference>
<evidence type="ECO:0000256" key="1">
    <source>
        <dbReference type="ARBA" id="ARBA00004370"/>
    </source>
</evidence>
<dbReference type="Proteomes" id="UP000019116">
    <property type="component" value="Chromosome 2B"/>
</dbReference>
<dbReference type="AlphaFoldDB" id="A0A3B6C4J3"/>
<dbReference type="OMA" id="VESYSCV"/>
<dbReference type="InterPro" id="IPR044839">
    <property type="entry name" value="NDR1-like"/>
</dbReference>
<dbReference type="Gramene" id="TraesRN2B0100600600.1">
    <property type="protein sequence ID" value="TraesRN2B0100600600.1"/>
    <property type="gene ID" value="TraesRN2B0100600600"/>
</dbReference>
<dbReference type="Gramene" id="TraesMAC2B03G00912340.1">
    <property type="protein sequence ID" value="TraesMAC2B03G00912340.1.CDS1"/>
    <property type="gene ID" value="TraesMAC2B03G00912340"/>
</dbReference>
<dbReference type="GO" id="GO:0016020">
    <property type="term" value="C:membrane"/>
    <property type="evidence" value="ECO:0007669"/>
    <property type="project" value="UniProtKB-SubCell"/>
</dbReference>
<evidence type="ECO:0000313" key="4">
    <source>
        <dbReference type="EnsemblPlants" id="TraesCS2B02G245400.1.cds1"/>
    </source>
</evidence>
<evidence type="ECO:0000256" key="2">
    <source>
        <dbReference type="ARBA" id="ARBA00023136"/>
    </source>
</evidence>
<dbReference type="Gramene" id="TraesCS2B02G245400.1">
    <property type="protein sequence ID" value="TraesCS2B02G245400.1.cds1"/>
    <property type="gene ID" value="TraesCS2B02G245400"/>
</dbReference>
<dbReference type="Gramene" id="TraesNOR2B03G00926250.1">
    <property type="protein sequence ID" value="TraesNOR2B03G00926250.1.CDS1"/>
    <property type="gene ID" value="TraesNOR2B03G00926250"/>
</dbReference>
<dbReference type="PANTHER" id="PTHR31234:SF26">
    <property type="entry name" value="OS07G0524400 PROTEIN"/>
    <property type="match status" value="1"/>
</dbReference>
<dbReference type="Gramene" id="TraesCS2B03G0591700.1">
    <property type="protein sequence ID" value="TraesCS2B03G0591700.1.CDS1"/>
    <property type="gene ID" value="TraesCS2B03G0591700"/>
</dbReference>
<evidence type="ECO:0000313" key="5">
    <source>
        <dbReference type="Proteomes" id="UP000019116"/>
    </source>
</evidence>
<name>A0A3B6C4J3_WHEAT</name>
<sequence>MKGRKRHHAMSCCVLLTVLVILGILSIVLYILYRPLPPRVVTSPVETIVQDFSLLPPSLTLSASVHVMASNPSRAPFRYGETVTAVTYHGEPVGTTVVPAGKIGRQTTSWVAPVTEVDGIKVAESPHFAGDVVAGALPFVVVVRLDGKALVLRAFEVSVTVEVVCYVQVYVLQGASSSNCVSRVRTGGQQLQLRLEGPHRAWT</sequence>
<proteinExistence type="predicted"/>
<accession>A0A3B6C4J3</accession>
<reference evidence="4" key="2">
    <citation type="submission" date="2018-10" db="UniProtKB">
        <authorList>
            <consortium name="EnsemblPlants"/>
        </authorList>
    </citation>
    <scope>IDENTIFICATION</scope>
</reference>